<comment type="caution">
    <text evidence="3">The sequence shown here is derived from an EMBL/GenBank/DDBJ whole genome shotgun (WGS) entry which is preliminary data.</text>
</comment>
<accession>A0ABW8T0F8</accession>
<feature type="compositionally biased region" description="Polar residues" evidence="1">
    <location>
        <begin position="26"/>
        <end position="42"/>
    </location>
</feature>
<dbReference type="RefSeq" id="WP_406768466.1">
    <property type="nucleotide sequence ID" value="NZ_JBJHZZ010000001.1"/>
</dbReference>
<feature type="region of interest" description="Disordered" evidence="1">
    <location>
        <begin position="217"/>
        <end position="257"/>
    </location>
</feature>
<evidence type="ECO:0000313" key="3">
    <source>
        <dbReference type="EMBL" id="MFL0246013.1"/>
    </source>
</evidence>
<gene>
    <name evidence="3" type="ORF">ACJDUG_03360</name>
</gene>
<name>A0ABW8T0F8_9CLOT</name>
<feature type="compositionally biased region" description="Basic and acidic residues" evidence="1">
    <location>
        <begin position="43"/>
        <end position="61"/>
    </location>
</feature>
<keyword evidence="2" id="KW-0732">Signal</keyword>
<feature type="region of interest" description="Disordered" evidence="1">
    <location>
        <begin position="23"/>
        <end position="83"/>
    </location>
</feature>
<reference evidence="3 4" key="1">
    <citation type="submission" date="2024-11" db="EMBL/GenBank/DDBJ databases">
        <authorList>
            <person name="Heng Y.C."/>
            <person name="Lim A.C.H."/>
            <person name="Lee J.K.Y."/>
            <person name="Kittelmann S."/>
        </authorList>
    </citation>
    <scope>NUCLEOTIDE SEQUENCE [LARGE SCALE GENOMIC DNA]</scope>
    <source>
        <strain evidence="3 4">WILCCON 0185</strain>
    </source>
</reference>
<proteinExistence type="predicted"/>
<dbReference type="Proteomes" id="UP001623591">
    <property type="component" value="Unassembled WGS sequence"/>
</dbReference>
<feature type="chain" id="PRO_5045695662" evidence="2">
    <location>
        <begin position="24"/>
        <end position="257"/>
    </location>
</feature>
<sequence length="257" mass="27845">MNKKKILSLVLSILVVLPATAYAKGNNDSKGNTGKGQQVVQSSKDKNNDKEDKDQEKDNENKNAVNGQEHKQEAMQNKADKKQQIEQFKTAMRAKHAQMADLRTKTKAVRSQVEQKREQLETIIEDIEKGNKTLSPDMLKSLLDTAQNLKLDVKEVKATAEINNEVADTQSKVSGKDFNNALASMDKVISKLQKRLDALKQLNNDLDAALAIANQAVAPAPASSTNSTSTAGATSTSTTDSNTTAPTTSTNTTTTSN</sequence>
<feature type="signal peptide" evidence="2">
    <location>
        <begin position="1"/>
        <end position="23"/>
    </location>
</feature>
<evidence type="ECO:0000256" key="2">
    <source>
        <dbReference type="SAM" id="SignalP"/>
    </source>
</evidence>
<evidence type="ECO:0000256" key="1">
    <source>
        <dbReference type="SAM" id="MobiDB-lite"/>
    </source>
</evidence>
<keyword evidence="4" id="KW-1185">Reference proteome</keyword>
<dbReference type="EMBL" id="JBJHZZ010000001">
    <property type="protein sequence ID" value="MFL0246013.1"/>
    <property type="molecule type" value="Genomic_DNA"/>
</dbReference>
<organism evidence="3 4">
    <name type="scientific">Candidatus Clostridium stratigraminis</name>
    <dbReference type="NCBI Taxonomy" id="3381661"/>
    <lineage>
        <taxon>Bacteria</taxon>
        <taxon>Bacillati</taxon>
        <taxon>Bacillota</taxon>
        <taxon>Clostridia</taxon>
        <taxon>Eubacteriales</taxon>
        <taxon>Clostridiaceae</taxon>
        <taxon>Clostridium</taxon>
    </lineage>
</organism>
<evidence type="ECO:0000313" key="4">
    <source>
        <dbReference type="Proteomes" id="UP001623591"/>
    </source>
</evidence>
<feature type="compositionally biased region" description="Basic and acidic residues" evidence="1">
    <location>
        <begin position="68"/>
        <end position="83"/>
    </location>
</feature>
<protein>
    <submittedName>
        <fullName evidence="3">Uncharacterized protein</fullName>
    </submittedName>
</protein>